<dbReference type="InterPro" id="IPR010497">
    <property type="entry name" value="Epoxide_hydro_N"/>
</dbReference>
<dbReference type="PIRSF" id="PIRSF001112">
    <property type="entry name" value="Epoxide_hydrolase"/>
    <property type="match status" value="1"/>
</dbReference>
<dbReference type="InterPro" id="IPR016292">
    <property type="entry name" value="Epoxide_hydrolase"/>
</dbReference>
<dbReference type="Gene3D" id="3.40.50.1820">
    <property type="entry name" value="alpha/beta hydrolase"/>
    <property type="match status" value="1"/>
</dbReference>
<dbReference type="EMBL" id="JBHLTC010000040">
    <property type="protein sequence ID" value="MFC0628917.1"/>
    <property type="molecule type" value="Genomic_DNA"/>
</dbReference>
<name>A0ABV6QW94_9ACTN</name>
<dbReference type="PANTHER" id="PTHR21661:SF35">
    <property type="entry name" value="EPOXIDE HYDROLASE"/>
    <property type="match status" value="1"/>
</dbReference>
<protein>
    <submittedName>
        <fullName evidence="5">Epoxide hydrolase family protein</fullName>
        <ecNumber evidence="5">3.-.-.-</ecNumber>
    </submittedName>
</protein>
<dbReference type="Pfam" id="PF06441">
    <property type="entry name" value="EHN"/>
    <property type="match status" value="1"/>
</dbReference>
<dbReference type="InterPro" id="IPR000639">
    <property type="entry name" value="Epox_hydrolase-like"/>
</dbReference>
<comment type="similarity">
    <text evidence="1">Belongs to the peptidase S33 family.</text>
</comment>
<evidence type="ECO:0000313" key="5">
    <source>
        <dbReference type="EMBL" id="MFC0628917.1"/>
    </source>
</evidence>
<dbReference type="GO" id="GO:0016787">
    <property type="term" value="F:hydrolase activity"/>
    <property type="evidence" value="ECO:0007669"/>
    <property type="project" value="UniProtKB-KW"/>
</dbReference>
<dbReference type="Proteomes" id="UP001589890">
    <property type="component" value="Unassembled WGS sequence"/>
</dbReference>
<accession>A0ABV6QW94</accession>
<keyword evidence="3 5" id="KW-0378">Hydrolase</keyword>
<dbReference type="SUPFAM" id="SSF53474">
    <property type="entry name" value="alpha/beta-Hydrolases"/>
    <property type="match status" value="1"/>
</dbReference>
<proteinExistence type="inferred from homology"/>
<dbReference type="PANTHER" id="PTHR21661">
    <property type="entry name" value="EPOXIDE HYDROLASE 1-RELATED"/>
    <property type="match status" value="1"/>
</dbReference>
<evidence type="ECO:0000313" key="6">
    <source>
        <dbReference type="Proteomes" id="UP001589890"/>
    </source>
</evidence>
<keyword evidence="6" id="KW-1185">Reference proteome</keyword>
<evidence type="ECO:0000256" key="3">
    <source>
        <dbReference type="ARBA" id="ARBA00022801"/>
    </source>
</evidence>
<dbReference type="EC" id="3.-.-.-" evidence="5"/>
<dbReference type="RefSeq" id="WP_380056056.1">
    <property type="nucleotide sequence ID" value="NZ_JBHLTC010000040.1"/>
</dbReference>
<evidence type="ECO:0000256" key="1">
    <source>
        <dbReference type="ARBA" id="ARBA00010088"/>
    </source>
</evidence>
<dbReference type="PRINTS" id="PR00412">
    <property type="entry name" value="EPOXHYDRLASE"/>
</dbReference>
<sequence length="403" mass="45496">MGDELRPYRIDFPQADLNDLHARLDRTRWPDELPDVGWAYGVPLGYLRELVAYWRHEYDWRAAEAELNQWPQFTTTIDGATVHFAHLRSPEPDAIPLLMTHGWPGSFAEFTRVAARLTDPRAHGGDPADAFHLVLPSIPGFTLSGPTRETGWEYHRVAAAFAELMARLGYERYGVQGGDWGAAISRELGRIHPDNVVGVHLNLLPASSATAEPTPDELAALEPAERERTLASWQRQQAWLKEKQGYADLQSTRPQTLAYALTDSPVGQLAWIIEKFKEWTDSRDRPEDAIGRDHLLTNVMLYWLTGTAGSSARIYYERAHAPYWGNPPAPSITPTALAVFPRDNFIPLRHIADRTNNIVQWTEYDRGGHFAAMEQPDLLIADIRTFFRLPGMRAGRVALDSED</sequence>
<organism evidence="5 6">
    <name type="scientific">Kribbella deserti</name>
    <dbReference type="NCBI Taxonomy" id="1926257"/>
    <lineage>
        <taxon>Bacteria</taxon>
        <taxon>Bacillati</taxon>
        <taxon>Actinomycetota</taxon>
        <taxon>Actinomycetes</taxon>
        <taxon>Propionibacteriales</taxon>
        <taxon>Kribbellaceae</taxon>
        <taxon>Kribbella</taxon>
    </lineage>
</organism>
<evidence type="ECO:0000259" key="4">
    <source>
        <dbReference type="Pfam" id="PF06441"/>
    </source>
</evidence>
<comment type="caution">
    <text evidence="5">The sequence shown here is derived from an EMBL/GenBank/DDBJ whole genome shotgun (WGS) entry which is preliminary data.</text>
</comment>
<evidence type="ECO:0000256" key="2">
    <source>
        <dbReference type="ARBA" id="ARBA00022797"/>
    </source>
</evidence>
<feature type="domain" description="Epoxide hydrolase N-terminal" evidence="4">
    <location>
        <begin position="6"/>
        <end position="110"/>
    </location>
</feature>
<gene>
    <name evidence="5" type="ORF">ACFFGN_32930</name>
</gene>
<keyword evidence="2" id="KW-0058">Aromatic hydrocarbons catabolism</keyword>
<dbReference type="InterPro" id="IPR029058">
    <property type="entry name" value="AB_hydrolase_fold"/>
</dbReference>
<reference evidence="5 6" key="1">
    <citation type="submission" date="2024-09" db="EMBL/GenBank/DDBJ databases">
        <authorList>
            <person name="Sun Q."/>
            <person name="Mori K."/>
        </authorList>
    </citation>
    <scope>NUCLEOTIDE SEQUENCE [LARGE SCALE GENOMIC DNA]</scope>
    <source>
        <strain evidence="5 6">CGMCC 1.15906</strain>
    </source>
</reference>